<keyword evidence="4 6" id="KW-1133">Transmembrane helix</keyword>
<comment type="subcellular location">
    <subcellularLocation>
        <location evidence="1">Membrane</location>
        <topology evidence="1">Multi-pass membrane protein</topology>
    </subcellularLocation>
</comment>
<dbReference type="GO" id="GO:0033013">
    <property type="term" value="P:tetrapyrrole metabolic process"/>
    <property type="evidence" value="ECO:0007669"/>
    <property type="project" value="UniProtKB-ARBA"/>
</dbReference>
<dbReference type="PANTHER" id="PTHR10057:SF0">
    <property type="entry name" value="TRANSLOCATOR PROTEIN"/>
    <property type="match status" value="1"/>
</dbReference>
<dbReference type="PANTHER" id="PTHR10057">
    <property type="entry name" value="PERIPHERAL-TYPE BENZODIAZEPINE RECEPTOR"/>
    <property type="match status" value="1"/>
</dbReference>
<proteinExistence type="inferred from homology"/>
<keyword evidence="8" id="KW-1185">Reference proteome</keyword>
<feature type="transmembrane region" description="Helical" evidence="6">
    <location>
        <begin position="104"/>
        <end position="123"/>
    </location>
</feature>
<keyword evidence="5 6" id="KW-0472">Membrane</keyword>
<dbReference type="Proteomes" id="UP000010420">
    <property type="component" value="Unassembled WGS sequence"/>
</dbReference>
<evidence type="ECO:0000256" key="6">
    <source>
        <dbReference type="SAM" id="Phobius"/>
    </source>
</evidence>
<dbReference type="Gene3D" id="1.20.1260.100">
    <property type="entry name" value="TspO/MBR protein"/>
    <property type="match status" value="1"/>
</dbReference>
<dbReference type="GO" id="GO:0016020">
    <property type="term" value="C:membrane"/>
    <property type="evidence" value="ECO:0007669"/>
    <property type="project" value="UniProtKB-SubCell"/>
</dbReference>
<feature type="transmembrane region" description="Helical" evidence="6">
    <location>
        <begin position="129"/>
        <end position="150"/>
    </location>
</feature>
<comment type="caution">
    <text evidence="7">The sequence shown here is derived from an EMBL/GenBank/DDBJ whole genome shotgun (WGS) entry which is preliminary data.</text>
</comment>
<evidence type="ECO:0000256" key="1">
    <source>
        <dbReference type="ARBA" id="ARBA00004141"/>
    </source>
</evidence>
<dbReference type="InterPro" id="IPR038330">
    <property type="entry name" value="TspO/MBR-related_sf"/>
</dbReference>
<dbReference type="STRING" id="545697.HMPREF0216_02194"/>
<evidence type="ECO:0000313" key="8">
    <source>
        <dbReference type="Proteomes" id="UP000010420"/>
    </source>
</evidence>
<keyword evidence="3 6" id="KW-0812">Transmembrane</keyword>
<organism evidence="7 8">
    <name type="scientific">Clostridium celatum DSM 1785</name>
    <dbReference type="NCBI Taxonomy" id="545697"/>
    <lineage>
        <taxon>Bacteria</taxon>
        <taxon>Bacillati</taxon>
        <taxon>Bacillota</taxon>
        <taxon>Clostridia</taxon>
        <taxon>Eubacteriales</taxon>
        <taxon>Clostridiaceae</taxon>
        <taxon>Clostridium</taxon>
    </lineage>
</organism>
<reference evidence="7 8" key="1">
    <citation type="submission" date="2012-05" db="EMBL/GenBank/DDBJ databases">
        <authorList>
            <person name="Weinstock G."/>
            <person name="Sodergren E."/>
            <person name="Lobos E.A."/>
            <person name="Fulton L."/>
            <person name="Fulton R."/>
            <person name="Courtney L."/>
            <person name="Fronick C."/>
            <person name="O'Laughlin M."/>
            <person name="Godfrey J."/>
            <person name="Wilson R.M."/>
            <person name="Miner T."/>
            <person name="Farmer C."/>
            <person name="Delehaunty K."/>
            <person name="Cordes M."/>
            <person name="Minx P."/>
            <person name="Tomlinson C."/>
            <person name="Chen J."/>
            <person name="Wollam A."/>
            <person name="Pepin K.H."/>
            <person name="Bhonagiri V."/>
            <person name="Zhang X."/>
            <person name="Suruliraj S."/>
            <person name="Warren W."/>
            <person name="Mitreva M."/>
            <person name="Mardis E.R."/>
            <person name="Wilson R.K."/>
        </authorList>
    </citation>
    <scope>NUCLEOTIDE SEQUENCE [LARGE SCALE GENOMIC DNA]</scope>
    <source>
        <strain evidence="7 8">DSM 1785</strain>
    </source>
</reference>
<protein>
    <submittedName>
        <fullName evidence="7">TspO/MBR family protein</fullName>
    </submittedName>
</protein>
<dbReference type="CDD" id="cd15904">
    <property type="entry name" value="TSPO_MBR"/>
    <property type="match status" value="1"/>
</dbReference>
<evidence type="ECO:0000313" key="7">
    <source>
        <dbReference type="EMBL" id="EKY26155.1"/>
    </source>
</evidence>
<dbReference type="PIRSF" id="PIRSF005859">
    <property type="entry name" value="PBR"/>
    <property type="match status" value="1"/>
</dbReference>
<evidence type="ECO:0000256" key="5">
    <source>
        <dbReference type="ARBA" id="ARBA00023136"/>
    </source>
</evidence>
<dbReference type="PATRIC" id="fig|545697.3.peg.2156"/>
<comment type="similarity">
    <text evidence="2">Belongs to the TspO/BZRP family.</text>
</comment>
<accession>L1QEP5</accession>
<dbReference type="InterPro" id="IPR004307">
    <property type="entry name" value="TspO_MBR"/>
</dbReference>
<dbReference type="EMBL" id="AMEZ01000059">
    <property type="protein sequence ID" value="EKY26155.1"/>
    <property type="molecule type" value="Genomic_DNA"/>
</dbReference>
<feature type="transmembrane region" description="Helical" evidence="6">
    <location>
        <begin position="70"/>
        <end position="92"/>
    </location>
</feature>
<name>L1QEP5_9CLOT</name>
<dbReference type="HOGENOM" id="CLU_091805_2_0_9"/>
<feature type="transmembrane region" description="Helical" evidence="6">
    <location>
        <begin position="157"/>
        <end position="179"/>
    </location>
</feature>
<sequence length="183" mass="21535">MKEKKKVKKKNKKQKGILRNIFCYNNKFDIMALMKNILLPLAGAIIITLFTKNSMNTYDTLKKSIVTPPAIVFTIVWTILYTLMGIASYRIYMNNKAGKKDYDGYFYYIIKLLINFLWSIVFFNLRLYGISFILIILLLILIVITIVKFFKVDKIAGILMIPYILWVSFASYLSLYIWIFNEM</sequence>
<dbReference type="eggNOG" id="COG3476">
    <property type="taxonomic scope" value="Bacteria"/>
</dbReference>
<evidence type="ECO:0000256" key="3">
    <source>
        <dbReference type="ARBA" id="ARBA00022692"/>
    </source>
</evidence>
<dbReference type="FunFam" id="1.20.1260.100:FF:000001">
    <property type="entry name" value="translocator protein 2"/>
    <property type="match status" value="1"/>
</dbReference>
<evidence type="ECO:0000256" key="2">
    <source>
        <dbReference type="ARBA" id="ARBA00007524"/>
    </source>
</evidence>
<feature type="transmembrane region" description="Helical" evidence="6">
    <location>
        <begin position="28"/>
        <end position="50"/>
    </location>
</feature>
<dbReference type="RefSeq" id="WP_005213948.1">
    <property type="nucleotide sequence ID" value="NZ_KB291650.1"/>
</dbReference>
<dbReference type="Pfam" id="PF03073">
    <property type="entry name" value="TspO_MBR"/>
    <property type="match status" value="1"/>
</dbReference>
<dbReference type="AlphaFoldDB" id="L1QEP5"/>
<gene>
    <name evidence="7" type="ORF">HMPREF0216_02194</name>
</gene>
<evidence type="ECO:0000256" key="4">
    <source>
        <dbReference type="ARBA" id="ARBA00022989"/>
    </source>
</evidence>